<evidence type="ECO:0000313" key="2">
    <source>
        <dbReference type="Proteomes" id="UP000799429"/>
    </source>
</evidence>
<accession>A0A9P4S6H8</accession>
<organism evidence="1 2">
    <name type="scientific">Patellaria atrata CBS 101060</name>
    <dbReference type="NCBI Taxonomy" id="1346257"/>
    <lineage>
        <taxon>Eukaryota</taxon>
        <taxon>Fungi</taxon>
        <taxon>Dikarya</taxon>
        <taxon>Ascomycota</taxon>
        <taxon>Pezizomycotina</taxon>
        <taxon>Dothideomycetes</taxon>
        <taxon>Dothideomycetes incertae sedis</taxon>
        <taxon>Patellariales</taxon>
        <taxon>Patellariaceae</taxon>
        <taxon>Patellaria</taxon>
    </lineage>
</organism>
<dbReference type="AlphaFoldDB" id="A0A9P4S6H8"/>
<reference evidence="1" key="1">
    <citation type="journal article" date="2020" name="Stud. Mycol.">
        <title>101 Dothideomycetes genomes: a test case for predicting lifestyles and emergence of pathogens.</title>
        <authorList>
            <person name="Haridas S."/>
            <person name="Albert R."/>
            <person name="Binder M."/>
            <person name="Bloem J."/>
            <person name="Labutti K."/>
            <person name="Salamov A."/>
            <person name="Andreopoulos B."/>
            <person name="Baker S."/>
            <person name="Barry K."/>
            <person name="Bills G."/>
            <person name="Bluhm B."/>
            <person name="Cannon C."/>
            <person name="Castanera R."/>
            <person name="Culley D."/>
            <person name="Daum C."/>
            <person name="Ezra D."/>
            <person name="Gonzalez J."/>
            <person name="Henrissat B."/>
            <person name="Kuo A."/>
            <person name="Liang C."/>
            <person name="Lipzen A."/>
            <person name="Lutzoni F."/>
            <person name="Magnuson J."/>
            <person name="Mondo S."/>
            <person name="Nolan M."/>
            <person name="Ohm R."/>
            <person name="Pangilinan J."/>
            <person name="Park H.-J."/>
            <person name="Ramirez L."/>
            <person name="Alfaro M."/>
            <person name="Sun H."/>
            <person name="Tritt A."/>
            <person name="Yoshinaga Y."/>
            <person name="Zwiers L.-H."/>
            <person name="Turgeon B."/>
            <person name="Goodwin S."/>
            <person name="Spatafora J."/>
            <person name="Crous P."/>
            <person name="Grigoriev I."/>
        </authorList>
    </citation>
    <scope>NUCLEOTIDE SEQUENCE</scope>
    <source>
        <strain evidence="1">CBS 101060</strain>
    </source>
</reference>
<protein>
    <submittedName>
        <fullName evidence="1">Uncharacterized protein</fullName>
    </submittedName>
</protein>
<sequence length="233" mass="25783">MGMGWDCFVEDGLIPELKVLERERRTRVVSEDRYSGWEGYIKGCLRRYLAQRQHHAYHQPSADQLVTMLFSTLKVLALSLLVSSAFAAPHDVAAQNSTLVDADLEARQVEACRPVGLRVFQNDRCILGTCTPTGNCFYSPCHQITVFKRDGSIYNSQQYPAKAPFEYGYQKDIGGGYTYFGKKNGDPDGLGMSVSSSSCGGIGCQNNAVRPTTRSAPGVIRRYYDCGQTPEVP</sequence>
<comment type="caution">
    <text evidence="1">The sequence shown here is derived from an EMBL/GenBank/DDBJ whole genome shotgun (WGS) entry which is preliminary data.</text>
</comment>
<name>A0A9P4S6H8_9PEZI</name>
<keyword evidence="2" id="KW-1185">Reference proteome</keyword>
<dbReference type="EMBL" id="MU006101">
    <property type="protein sequence ID" value="KAF2836994.1"/>
    <property type="molecule type" value="Genomic_DNA"/>
</dbReference>
<gene>
    <name evidence="1" type="ORF">M501DRAFT_212853</name>
</gene>
<dbReference type="Proteomes" id="UP000799429">
    <property type="component" value="Unassembled WGS sequence"/>
</dbReference>
<evidence type="ECO:0000313" key="1">
    <source>
        <dbReference type="EMBL" id="KAF2836994.1"/>
    </source>
</evidence>
<proteinExistence type="predicted"/>